<feature type="region of interest" description="Disordered" evidence="2">
    <location>
        <begin position="243"/>
        <end position="282"/>
    </location>
</feature>
<organism evidence="4 5">
    <name type="scientific">Streptomyces violaceusniger (strain Tu 4113)</name>
    <dbReference type="NCBI Taxonomy" id="653045"/>
    <lineage>
        <taxon>Bacteria</taxon>
        <taxon>Bacillati</taxon>
        <taxon>Actinomycetota</taxon>
        <taxon>Actinomycetes</taxon>
        <taxon>Kitasatosporales</taxon>
        <taxon>Streptomycetaceae</taxon>
        <taxon>Streptomyces</taxon>
        <taxon>Streptomyces violaceusniger group</taxon>
    </lineage>
</organism>
<dbReference type="AlphaFoldDB" id="G2P794"/>
<accession>G2P794</accession>
<dbReference type="eggNOG" id="COG0358">
    <property type="taxonomic scope" value="Bacteria"/>
</dbReference>
<dbReference type="InterPro" id="IPR006171">
    <property type="entry name" value="TOPRIM_dom"/>
</dbReference>
<feature type="region of interest" description="Disordered" evidence="2">
    <location>
        <begin position="744"/>
        <end position="781"/>
    </location>
</feature>
<evidence type="ECO:0000259" key="3">
    <source>
        <dbReference type="Pfam" id="PF13362"/>
    </source>
</evidence>
<dbReference type="KEGG" id="svl:Strvi_7719"/>
<keyword evidence="5" id="KW-1185">Reference proteome</keyword>
<evidence type="ECO:0000256" key="1">
    <source>
        <dbReference type="SAM" id="Coils"/>
    </source>
</evidence>
<feature type="domain" description="Toprim" evidence="3">
    <location>
        <begin position="148"/>
        <end position="234"/>
    </location>
</feature>
<dbReference type="Gene3D" id="3.40.1360.10">
    <property type="match status" value="1"/>
</dbReference>
<dbReference type="RefSeq" id="WP_014060524.1">
    <property type="nucleotide sequence ID" value="NC_015957.1"/>
</dbReference>
<keyword evidence="1" id="KW-0175">Coiled coil</keyword>
<gene>
    <name evidence="4" type="ORF">Strvi_7719</name>
</gene>
<dbReference type="EMBL" id="CP002994">
    <property type="protein sequence ID" value="AEM87054.1"/>
    <property type="molecule type" value="Genomic_DNA"/>
</dbReference>
<reference evidence="4" key="1">
    <citation type="submission" date="2011-08" db="EMBL/GenBank/DDBJ databases">
        <title>Complete sequence of chromosome of Streptomyces violaceusniger Tu 4113.</title>
        <authorList>
            <consortium name="US DOE Joint Genome Institute"/>
            <person name="Lucas S."/>
            <person name="Han J."/>
            <person name="Lapidus A."/>
            <person name="Cheng J.-F."/>
            <person name="Goodwin L."/>
            <person name="Pitluck S."/>
            <person name="Peters L."/>
            <person name="Ivanova N."/>
            <person name="Daligault H."/>
            <person name="Detter J.C."/>
            <person name="Han C."/>
            <person name="Tapia R."/>
            <person name="Land M."/>
            <person name="Hauser L."/>
            <person name="Kyrpides N."/>
            <person name="Ivanova N."/>
            <person name="Pagani I."/>
            <person name="Hagen A."/>
            <person name="Katz L."/>
            <person name="Fiedler H.-P."/>
            <person name="Keasling J."/>
            <person name="Fortman J."/>
            <person name="Woyke T."/>
        </authorList>
    </citation>
    <scope>NUCLEOTIDE SEQUENCE [LARGE SCALE GENOMIC DNA]</scope>
    <source>
        <strain evidence="4">Tu 4113</strain>
    </source>
</reference>
<proteinExistence type="predicted"/>
<dbReference type="Pfam" id="PF13362">
    <property type="entry name" value="Toprim_3"/>
    <property type="match status" value="1"/>
</dbReference>
<evidence type="ECO:0000313" key="5">
    <source>
        <dbReference type="Proteomes" id="UP000008703"/>
    </source>
</evidence>
<protein>
    <recommendedName>
        <fullName evidence="3">Toprim domain-containing protein</fullName>
    </recommendedName>
</protein>
<dbReference type="Pfam" id="PF13148">
    <property type="entry name" value="DUF3987"/>
    <property type="match status" value="1"/>
</dbReference>
<evidence type="ECO:0000256" key="2">
    <source>
        <dbReference type="SAM" id="MobiDB-lite"/>
    </source>
</evidence>
<feature type="coiled-coil region" evidence="1">
    <location>
        <begin position="387"/>
        <end position="438"/>
    </location>
</feature>
<dbReference type="Proteomes" id="UP000008703">
    <property type="component" value="Chromosome"/>
</dbReference>
<dbReference type="InterPro" id="IPR034154">
    <property type="entry name" value="TOPRIM_DnaG/twinkle"/>
</dbReference>
<evidence type="ECO:0000313" key="4">
    <source>
        <dbReference type="EMBL" id="AEM87054.1"/>
    </source>
</evidence>
<dbReference type="SUPFAM" id="SSF56731">
    <property type="entry name" value="DNA primase core"/>
    <property type="match status" value="1"/>
</dbReference>
<dbReference type="InterPro" id="IPR025048">
    <property type="entry name" value="DUF3987"/>
</dbReference>
<dbReference type="HOGENOM" id="CLU_020866_3_0_11"/>
<feature type="compositionally biased region" description="Low complexity" evidence="2">
    <location>
        <begin position="254"/>
        <end position="276"/>
    </location>
</feature>
<dbReference type="CDD" id="cd01029">
    <property type="entry name" value="TOPRIM_primases"/>
    <property type="match status" value="1"/>
</dbReference>
<name>G2P794_STRV4</name>
<sequence length="781" mass="85039">MRNAYLRVASALEEHGSKGRGTSWQCIAHEDRSPSLSLREGEKGVALKCHAGCATEDVVSALGLTMADLFDEPLENRQRPQVVAEYPYTDEQGEVLFVVRRLEPGYDGDRKTFRQFRPDGTPGTKGIRRVLYRLPQVLAEAAAGGTVLVVEGEKDVDTLAHLHVVATCNVGGAGKWSDNYTASLRGASNVIVIADRDEPGRKHAETVYRSVMAAGIPVQILEAAKGKDVSDHLAAGLDYDALRTPEWHPTNPGTQSASQDADSEDGSGSSGTHSGTPAWEEPVSLDRRALPPFPLDALGPLAPFVNATAESLQVPPDMVAFACLATISTATGGRRKIQVKHGWSESTALYLTALADSSEKKTPALNAACDPLRDIETELIEAARPEVEETRQEIRITERAMEAAEKIAGGGGGKSADREEAKADAEAAREKLLELGENPALPLILVRDITLEALALRMAEQGGRLGSLASEGGLFKIAAGLYGNNGKANTDLLLEAYTGGPYSIERIGRPDRRMPSTFLSLGMIIQPGMVAGLEKKNPEFRQSGFLGRFLYAKPAPTEYDTFDTPEVPFAVADEYAQRIRALVGKVWNTKDVVMMRLSPEARAEFGRFYDAFAQRRKPGGDLHDIADWAGKLRGQLIRIAACITLFEDPQAQEISLDRVQAAISMAPYFISHARAVFDLMGKDREGALRPLRDLLSWLRSRPDPGADFSARDAWQALKGREWAEDMDTMNGVLKDMEQHGWIAYRPMPDSGKPGRKPSSRFDVHPWVASPPVHPTNPTTHP</sequence>